<gene>
    <name evidence="2" type="ORF">PMAYCL1PPCAC_10895</name>
</gene>
<sequence>NEMDFEEDDESVKIDIEELKKTVALQQKQITDLQAHFERKQRILTVRIDELEHVERTAREQQKKIESQDKLIEELERKYKQLLLMVGRTANVSTE</sequence>
<name>A0AAN5CD92_9BILA</name>
<feature type="non-terminal residue" evidence="2">
    <location>
        <position position="1"/>
    </location>
</feature>
<feature type="coiled-coil region" evidence="1">
    <location>
        <begin position="16"/>
        <end position="85"/>
    </location>
</feature>
<comment type="caution">
    <text evidence="2">The sequence shown here is derived from an EMBL/GenBank/DDBJ whole genome shotgun (WGS) entry which is preliminary data.</text>
</comment>
<protein>
    <submittedName>
        <fullName evidence="2">Uncharacterized protein</fullName>
    </submittedName>
</protein>
<dbReference type="AlphaFoldDB" id="A0AAN5CD92"/>
<dbReference type="EMBL" id="BTRK01000003">
    <property type="protein sequence ID" value="GMR40700.1"/>
    <property type="molecule type" value="Genomic_DNA"/>
</dbReference>
<dbReference type="Proteomes" id="UP001328107">
    <property type="component" value="Unassembled WGS sequence"/>
</dbReference>
<accession>A0AAN5CD92</accession>
<reference evidence="3" key="1">
    <citation type="submission" date="2022-10" db="EMBL/GenBank/DDBJ databases">
        <title>Genome assembly of Pristionchus species.</title>
        <authorList>
            <person name="Yoshida K."/>
            <person name="Sommer R.J."/>
        </authorList>
    </citation>
    <scope>NUCLEOTIDE SEQUENCE [LARGE SCALE GENOMIC DNA]</scope>
    <source>
        <strain evidence="3">RS5460</strain>
    </source>
</reference>
<proteinExistence type="predicted"/>
<organism evidence="2 3">
    <name type="scientific">Pristionchus mayeri</name>
    <dbReference type="NCBI Taxonomy" id="1317129"/>
    <lineage>
        <taxon>Eukaryota</taxon>
        <taxon>Metazoa</taxon>
        <taxon>Ecdysozoa</taxon>
        <taxon>Nematoda</taxon>
        <taxon>Chromadorea</taxon>
        <taxon>Rhabditida</taxon>
        <taxon>Rhabditina</taxon>
        <taxon>Diplogasteromorpha</taxon>
        <taxon>Diplogasteroidea</taxon>
        <taxon>Neodiplogasteridae</taxon>
        <taxon>Pristionchus</taxon>
    </lineage>
</organism>
<keyword evidence="1" id="KW-0175">Coiled coil</keyword>
<evidence type="ECO:0000256" key="1">
    <source>
        <dbReference type="SAM" id="Coils"/>
    </source>
</evidence>
<keyword evidence="3" id="KW-1185">Reference proteome</keyword>
<evidence type="ECO:0000313" key="3">
    <source>
        <dbReference type="Proteomes" id="UP001328107"/>
    </source>
</evidence>
<evidence type="ECO:0000313" key="2">
    <source>
        <dbReference type="EMBL" id="GMR40700.1"/>
    </source>
</evidence>